<dbReference type="SUPFAM" id="SSF55550">
    <property type="entry name" value="SH2 domain"/>
    <property type="match status" value="1"/>
</dbReference>
<evidence type="ECO:0000256" key="3">
    <source>
        <dbReference type="ARBA" id="ARBA00022658"/>
    </source>
</evidence>
<dbReference type="Proteomes" id="UP001151699">
    <property type="component" value="Chromosome C"/>
</dbReference>
<dbReference type="PROSITE" id="PS50002">
    <property type="entry name" value="SH3"/>
    <property type="match status" value="1"/>
</dbReference>
<dbReference type="GO" id="GO:0016477">
    <property type="term" value="P:cell migration"/>
    <property type="evidence" value="ECO:0007669"/>
    <property type="project" value="TreeGrafter"/>
</dbReference>
<dbReference type="SMART" id="SM00326">
    <property type="entry name" value="SH3"/>
    <property type="match status" value="1"/>
</dbReference>
<dbReference type="Pfam" id="PF00307">
    <property type="entry name" value="CH"/>
    <property type="match status" value="1"/>
</dbReference>
<dbReference type="InterPro" id="IPR055251">
    <property type="entry name" value="SOS1_NGEF_PH"/>
</dbReference>
<evidence type="ECO:0000259" key="12">
    <source>
        <dbReference type="PROSITE" id="PS50001"/>
    </source>
</evidence>
<dbReference type="SMART" id="SM00325">
    <property type="entry name" value="RhoGEF"/>
    <property type="match status" value="1"/>
</dbReference>
<feature type="domain" description="SH2" evidence="12">
    <location>
        <begin position="656"/>
        <end position="760"/>
    </location>
</feature>
<evidence type="ECO:0000256" key="8">
    <source>
        <dbReference type="ARBA" id="ARBA00022999"/>
    </source>
</evidence>
<dbReference type="EMBL" id="WJQU01000004">
    <property type="protein sequence ID" value="KAJ6635710.1"/>
    <property type="molecule type" value="Genomic_DNA"/>
</dbReference>
<dbReference type="Gene3D" id="3.30.505.10">
    <property type="entry name" value="SH2 domain"/>
    <property type="match status" value="1"/>
</dbReference>
<dbReference type="SMART" id="SM00252">
    <property type="entry name" value="SH2"/>
    <property type="match status" value="1"/>
</dbReference>
<feature type="compositionally biased region" description="Polar residues" evidence="11">
    <location>
        <begin position="157"/>
        <end position="175"/>
    </location>
</feature>
<feature type="domain" description="Calponin-homology (CH)" evidence="16">
    <location>
        <begin position="7"/>
        <end position="124"/>
    </location>
</feature>
<dbReference type="OrthoDB" id="5340910at2759"/>
<name>A0A9Q0RVI6_9DIPT</name>
<evidence type="ECO:0000259" key="15">
    <source>
        <dbReference type="PROSITE" id="PS50010"/>
    </source>
</evidence>
<evidence type="ECO:0000256" key="9">
    <source>
        <dbReference type="PROSITE-ProRule" id="PRU00191"/>
    </source>
</evidence>
<dbReference type="InterPro" id="IPR001452">
    <property type="entry name" value="SH3_domain"/>
</dbReference>
<dbReference type="PROSITE" id="PS00479">
    <property type="entry name" value="ZF_DAG_PE_1"/>
    <property type="match status" value="1"/>
</dbReference>
<dbReference type="GO" id="GO:0048468">
    <property type="term" value="P:cell development"/>
    <property type="evidence" value="ECO:0007669"/>
    <property type="project" value="UniProtKB-ARBA"/>
</dbReference>
<dbReference type="Pfam" id="PF22697">
    <property type="entry name" value="SOS1_NGEF_PH"/>
    <property type="match status" value="1"/>
</dbReference>
<dbReference type="PROSITE" id="PS50010">
    <property type="entry name" value="DH_2"/>
    <property type="match status" value="1"/>
</dbReference>
<dbReference type="SUPFAM" id="SSF48065">
    <property type="entry name" value="DBL homology domain (DH-domain)"/>
    <property type="match status" value="1"/>
</dbReference>
<dbReference type="CDD" id="cd00160">
    <property type="entry name" value="RhoGEF"/>
    <property type="match status" value="1"/>
</dbReference>
<dbReference type="InterPro" id="IPR035031">
    <property type="entry name" value="Vav_SH2_invertebrate"/>
</dbReference>
<dbReference type="GO" id="GO:0005737">
    <property type="term" value="C:cytoplasm"/>
    <property type="evidence" value="ECO:0007669"/>
    <property type="project" value="TreeGrafter"/>
</dbReference>
<dbReference type="InterPro" id="IPR036860">
    <property type="entry name" value="SH2_dom_sf"/>
</dbReference>
<evidence type="ECO:0000256" key="1">
    <source>
        <dbReference type="ARBA" id="ARBA00022443"/>
    </source>
</evidence>
<evidence type="ECO:0000259" key="14">
    <source>
        <dbReference type="PROSITE" id="PS50003"/>
    </source>
</evidence>
<dbReference type="PROSITE" id="PS50003">
    <property type="entry name" value="PH_DOMAIN"/>
    <property type="match status" value="1"/>
</dbReference>
<feature type="domain" description="PH" evidence="14">
    <location>
        <begin position="465"/>
        <end position="575"/>
    </location>
</feature>
<dbReference type="Gene3D" id="3.30.60.20">
    <property type="match status" value="1"/>
</dbReference>
<feature type="domain" description="Phorbol-ester/DAG-type" evidence="17">
    <location>
        <begin position="586"/>
        <end position="635"/>
    </location>
</feature>
<dbReference type="PROSITE" id="PS50021">
    <property type="entry name" value="CH"/>
    <property type="match status" value="1"/>
</dbReference>
<dbReference type="InterPro" id="IPR036872">
    <property type="entry name" value="CH_dom_sf"/>
</dbReference>
<keyword evidence="3" id="KW-0344">Guanine-nucleotide releasing factor</keyword>
<dbReference type="InterPro" id="IPR001849">
    <property type="entry name" value="PH_domain"/>
</dbReference>
<comment type="caution">
    <text evidence="18">The sequence shown here is derived from an EMBL/GenBank/DDBJ whole genome shotgun (WGS) entry which is preliminary data.</text>
</comment>
<evidence type="ECO:0000256" key="7">
    <source>
        <dbReference type="ARBA" id="ARBA00022833"/>
    </source>
</evidence>
<evidence type="ECO:0000259" key="17">
    <source>
        <dbReference type="PROSITE" id="PS50081"/>
    </source>
</evidence>
<dbReference type="SUPFAM" id="SSF47576">
    <property type="entry name" value="Calponin-homology domain, CH-domain"/>
    <property type="match status" value="1"/>
</dbReference>
<feature type="region of interest" description="Disordered" evidence="11">
    <location>
        <begin position="153"/>
        <end position="175"/>
    </location>
</feature>
<dbReference type="SMART" id="SM00233">
    <property type="entry name" value="PH"/>
    <property type="match status" value="1"/>
</dbReference>
<proteinExistence type="predicted"/>
<evidence type="ECO:0000256" key="5">
    <source>
        <dbReference type="ARBA" id="ARBA00022737"/>
    </source>
</evidence>
<dbReference type="CDD" id="cd00174">
    <property type="entry name" value="SH3"/>
    <property type="match status" value="1"/>
</dbReference>
<dbReference type="InterPro" id="IPR000980">
    <property type="entry name" value="SH2"/>
</dbReference>
<keyword evidence="7" id="KW-0862">Zinc</keyword>
<reference evidence="18" key="1">
    <citation type="submission" date="2022-07" db="EMBL/GenBank/DDBJ databases">
        <authorList>
            <person name="Trinca V."/>
            <person name="Uliana J.V.C."/>
            <person name="Torres T.T."/>
            <person name="Ward R.J."/>
            <person name="Monesi N."/>
        </authorList>
    </citation>
    <scope>NUCLEOTIDE SEQUENCE</scope>
    <source>
        <strain evidence="18">HSMRA1968</strain>
        <tissue evidence="18">Whole embryos</tissue>
    </source>
</reference>
<dbReference type="Gene3D" id="1.10.418.10">
    <property type="entry name" value="Calponin-like domain"/>
    <property type="match status" value="1"/>
</dbReference>
<dbReference type="Pfam" id="PF00130">
    <property type="entry name" value="C1_1"/>
    <property type="match status" value="1"/>
</dbReference>
<evidence type="ECO:0000313" key="18">
    <source>
        <dbReference type="EMBL" id="KAJ6635710.1"/>
    </source>
</evidence>
<accession>A0A9Q0RVI6</accession>
<keyword evidence="8 9" id="KW-0727">SH2 domain</keyword>
<dbReference type="InterPro" id="IPR036028">
    <property type="entry name" value="SH3-like_dom_sf"/>
</dbReference>
<dbReference type="PANTHER" id="PTHR45818">
    <property type="entry name" value="PROTEIN VAV"/>
    <property type="match status" value="1"/>
</dbReference>
<dbReference type="Gene3D" id="2.30.29.30">
    <property type="entry name" value="Pleckstrin-homology domain (PH domain)/Phosphotyrosine-binding domain (PTB)"/>
    <property type="match status" value="1"/>
</dbReference>
<dbReference type="InterPro" id="IPR037832">
    <property type="entry name" value="PH_Vav"/>
</dbReference>
<dbReference type="InterPro" id="IPR035899">
    <property type="entry name" value="DBL_dom_sf"/>
</dbReference>
<evidence type="ECO:0000256" key="11">
    <source>
        <dbReference type="SAM" id="MobiDB-lite"/>
    </source>
</evidence>
<keyword evidence="5" id="KW-0677">Repeat</keyword>
<dbReference type="InterPro" id="IPR001715">
    <property type="entry name" value="CH_dom"/>
</dbReference>
<dbReference type="InterPro" id="IPR011993">
    <property type="entry name" value="PH-like_dom_sf"/>
</dbReference>
<sequence length="847" mass="98236">MAMAMAEGLWRECAAWLTRCKVIPIEHKANANESEIRVLALTLRDGVLLCNLVNFLDAKAGLDFNRKPQMAQFLCCQNIKFFVDACKNHFGLKESDLFEPMMLYNLTNFHKVLITLAKLSQCDIVKELHKDIPGFSAHSSPRERSHSDEDIYKDLHSTNNNHESESQELSKSTIQETNHVIIDDETLEEEESSHGDHENNLTDTTMWRIKMPSLETVENLTWNSRYEERTYEDLCYVTFSSELTASTASFEQRDFVIRELIDTETNYLEVLIALKKKFMQPMESVLSKDELKIIFPRIKELADIHDRFLDKIKDATSPNSKCKLSQVFLEFREPFLIYGEYCSNMTMATDSLRDLAKRNAAVEKLIEKCQMDHSSGRVQLRDILSVPMQRILKYHLLLDKLVHETLPTHDDYRGLERAKEAMVDVAQYTNEVKRDSEHLVVIQKVKDSIMDLNLPNGHDLRQYGRLLLDGDLNIKAHEDQKTKHRYAFIFEKLMILVKPSNTKDGQYVFRDAHNLTDYRVESSIRPTRTTLVGRDARFKFQLILVRKSQSTAFTLYVKSDAERIKWTKALQEAMETLEPIGCRNTDHKFNITTFHSPIICLHCSKFLKGLIHQGYRCKVCEISVHRGCISSTGRCKQGPVSLPPPVCDRQLSEFYWFVGPMDRDTASMRLESRKIGTYLLRVRPQGASSSSETMYALSLKTDERVIKHMKINQKREGDAVCYYLSSRRNFKTIVELVSFYERNDLGENFAGLNQTLQWPFKEVTAKALYDFNPKELNQLPLRKDCIVLVIGKEGDSKGWWRGKSLDRVGFFPKEYVQEVKQNIRTRVASIYFNQKRENNLSNFVVMR</sequence>
<evidence type="ECO:0000256" key="6">
    <source>
        <dbReference type="ARBA" id="ARBA00022771"/>
    </source>
</evidence>
<dbReference type="CDD" id="cd09940">
    <property type="entry name" value="SH2_Vav_family"/>
    <property type="match status" value="1"/>
</dbReference>
<dbReference type="Pfam" id="PF00621">
    <property type="entry name" value="RhoGEF"/>
    <property type="match status" value="1"/>
</dbReference>
<gene>
    <name evidence="18" type="primary">Vav</name>
    <name evidence="18" type="ORF">Bhyg_14296</name>
</gene>
<evidence type="ECO:0000256" key="10">
    <source>
        <dbReference type="PROSITE-ProRule" id="PRU00192"/>
    </source>
</evidence>
<dbReference type="SUPFAM" id="SSF50044">
    <property type="entry name" value="SH3-domain"/>
    <property type="match status" value="1"/>
</dbReference>
<dbReference type="CDD" id="cd20810">
    <property type="entry name" value="C1_VAV"/>
    <property type="match status" value="1"/>
</dbReference>
<feature type="domain" description="SH3" evidence="13">
    <location>
        <begin position="760"/>
        <end position="821"/>
    </location>
</feature>
<feature type="domain" description="DH" evidence="15">
    <location>
        <begin position="252"/>
        <end position="432"/>
    </location>
</feature>
<dbReference type="PROSITE" id="PS50001">
    <property type="entry name" value="SH2"/>
    <property type="match status" value="1"/>
</dbReference>
<dbReference type="Gene3D" id="2.30.30.40">
    <property type="entry name" value="SH3 Domains"/>
    <property type="match status" value="1"/>
</dbReference>
<dbReference type="CDD" id="cd01223">
    <property type="entry name" value="PH_Vav"/>
    <property type="match status" value="1"/>
</dbReference>
<evidence type="ECO:0000256" key="4">
    <source>
        <dbReference type="ARBA" id="ARBA00022723"/>
    </source>
</evidence>
<dbReference type="CDD" id="cd21201">
    <property type="entry name" value="CH_VAV"/>
    <property type="match status" value="1"/>
</dbReference>
<protein>
    <submittedName>
        <fullName evidence="18">Protein vav</fullName>
    </submittedName>
</protein>
<keyword evidence="19" id="KW-1185">Reference proteome</keyword>
<dbReference type="AlphaFoldDB" id="A0A9Q0RVI6"/>
<dbReference type="SMART" id="SM00033">
    <property type="entry name" value="CH"/>
    <property type="match status" value="1"/>
</dbReference>
<dbReference type="GO" id="GO:0005085">
    <property type="term" value="F:guanyl-nucleotide exchange factor activity"/>
    <property type="evidence" value="ECO:0007669"/>
    <property type="project" value="UniProtKB-KW"/>
</dbReference>
<organism evidence="18 19">
    <name type="scientific">Pseudolycoriella hygida</name>
    <dbReference type="NCBI Taxonomy" id="35572"/>
    <lineage>
        <taxon>Eukaryota</taxon>
        <taxon>Metazoa</taxon>
        <taxon>Ecdysozoa</taxon>
        <taxon>Arthropoda</taxon>
        <taxon>Hexapoda</taxon>
        <taxon>Insecta</taxon>
        <taxon>Pterygota</taxon>
        <taxon>Neoptera</taxon>
        <taxon>Endopterygota</taxon>
        <taxon>Diptera</taxon>
        <taxon>Nematocera</taxon>
        <taxon>Sciaroidea</taxon>
        <taxon>Sciaridae</taxon>
        <taxon>Pseudolycoriella</taxon>
    </lineage>
</organism>
<keyword evidence="2" id="KW-0597">Phosphoprotein</keyword>
<dbReference type="InterPro" id="IPR000219">
    <property type="entry name" value="DH_dom"/>
</dbReference>
<dbReference type="InterPro" id="IPR002219">
    <property type="entry name" value="PKC_DAG/PE"/>
</dbReference>
<evidence type="ECO:0000256" key="2">
    <source>
        <dbReference type="ARBA" id="ARBA00022553"/>
    </source>
</evidence>
<dbReference type="PROSITE" id="PS50081">
    <property type="entry name" value="ZF_DAG_PE_2"/>
    <property type="match status" value="1"/>
</dbReference>
<dbReference type="SUPFAM" id="SSF50729">
    <property type="entry name" value="PH domain-like"/>
    <property type="match status" value="1"/>
</dbReference>
<dbReference type="SMART" id="SM00109">
    <property type="entry name" value="C1"/>
    <property type="match status" value="1"/>
</dbReference>
<keyword evidence="6" id="KW-0863">Zinc-finger</keyword>
<keyword evidence="4" id="KW-0479">Metal-binding</keyword>
<dbReference type="Pfam" id="PF00017">
    <property type="entry name" value="SH2"/>
    <property type="match status" value="1"/>
</dbReference>
<dbReference type="Pfam" id="PF00018">
    <property type="entry name" value="SH3_1"/>
    <property type="match status" value="1"/>
</dbReference>
<dbReference type="GO" id="GO:0009653">
    <property type="term" value="P:anatomical structure morphogenesis"/>
    <property type="evidence" value="ECO:0007669"/>
    <property type="project" value="UniProtKB-ARBA"/>
</dbReference>
<dbReference type="GO" id="GO:0008270">
    <property type="term" value="F:zinc ion binding"/>
    <property type="evidence" value="ECO:0007669"/>
    <property type="project" value="UniProtKB-KW"/>
</dbReference>
<evidence type="ECO:0000313" key="19">
    <source>
        <dbReference type="Proteomes" id="UP001151699"/>
    </source>
</evidence>
<evidence type="ECO:0000259" key="13">
    <source>
        <dbReference type="PROSITE" id="PS50002"/>
    </source>
</evidence>
<dbReference type="PANTHER" id="PTHR45818:SF3">
    <property type="entry name" value="PROTEIN VAV"/>
    <property type="match status" value="1"/>
</dbReference>
<evidence type="ECO:0000259" key="16">
    <source>
        <dbReference type="PROSITE" id="PS50021"/>
    </source>
</evidence>
<keyword evidence="1 10" id="KW-0728">SH3 domain</keyword>
<dbReference type="Gene3D" id="1.20.900.10">
    <property type="entry name" value="Dbl homology (DH) domain"/>
    <property type="match status" value="1"/>
</dbReference>